<reference evidence="2" key="1">
    <citation type="submission" date="2020-05" db="EMBL/GenBank/DDBJ databases">
        <authorList>
            <person name="Chiriac C."/>
            <person name="Salcher M."/>
            <person name="Ghai R."/>
            <person name="Kavagutti S V."/>
        </authorList>
    </citation>
    <scope>NUCLEOTIDE SEQUENCE</scope>
</reference>
<organism evidence="2">
    <name type="scientific">freshwater metagenome</name>
    <dbReference type="NCBI Taxonomy" id="449393"/>
    <lineage>
        <taxon>unclassified sequences</taxon>
        <taxon>metagenomes</taxon>
        <taxon>ecological metagenomes</taxon>
    </lineage>
</organism>
<proteinExistence type="predicted"/>
<name>A0A6J7TAS3_9ZZZZ</name>
<accession>A0A6J7TAS3</accession>
<sequence length="153" mass="16713">MMPSVKKPHENNAHRRVSTSQPSPTRPVINAPIAKANGTVMPTYPRYKMGGWNTTRMWFCNNGFGPGPSSTPAAPTANGFAGPNVNIKKKMPTKNIVATAQPTIGSVIRVRYLKTMPAVKQVRIRTHNKMEPSSALHTAVKLYIAGVLFDPTF</sequence>
<dbReference type="EMBL" id="CAFBQH010000048">
    <property type="protein sequence ID" value="CAB5050050.1"/>
    <property type="molecule type" value="Genomic_DNA"/>
</dbReference>
<gene>
    <name evidence="2" type="ORF">UFOPK4293_00887</name>
</gene>
<protein>
    <submittedName>
        <fullName evidence="2">Unannotated protein</fullName>
    </submittedName>
</protein>
<feature type="region of interest" description="Disordered" evidence="1">
    <location>
        <begin position="1"/>
        <end position="34"/>
    </location>
</feature>
<dbReference type="AlphaFoldDB" id="A0A6J7TAS3"/>
<evidence type="ECO:0000256" key="1">
    <source>
        <dbReference type="SAM" id="MobiDB-lite"/>
    </source>
</evidence>
<evidence type="ECO:0000313" key="2">
    <source>
        <dbReference type="EMBL" id="CAB5050050.1"/>
    </source>
</evidence>